<protein>
    <submittedName>
        <fullName evidence="1">Uncharacterized protein</fullName>
    </submittedName>
</protein>
<dbReference type="AlphaFoldDB" id="A0ABD3A7W1"/>
<organism evidence="1 2">
    <name type="scientific">Cinchona calisaya</name>
    <dbReference type="NCBI Taxonomy" id="153742"/>
    <lineage>
        <taxon>Eukaryota</taxon>
        <taxon>Viridiplantae</taxon>
        <taxon>Streptophyta</taxon>
        <taxon>Embryophyta</taxon>
        <taxon>Tracheophyta</taxon>
        <taxon>Spermatophyta</taxon>
        <taxon>Magnoliopsida</taxon>
        <taxon>eudicotyledons</taxon>
        <taxon>Gunneridae</taxon>
        <taxon>Pentapetalae</taxon>
        <taxon>asterids</taxon>
        <taxon>lamiids</taxon>
        <taxon>Gentianales</taxon>
        <taxon>Rubiaceae</taxon>
        <taxon>Cinchonoideae</taxon>
        <taxon>Cinchoneae</taxon>
        <taxon>Cinchona</taxon>
    </lineage>
</organism>
<evidence type="ECO:0000313" key="2">
    <source>
        <dbReference type="Proteomes" id="UP001630127"/>
    </source>
</evidence>
<name>A0ABD3A7W1_9GENT</name>
<keyword evidence="2" id="KW-1185">Reference proteome</keyword>
<comment type="caution">
    <text evidence="1">The sequence shown here is derived from an EMBL/GenBank/DDBJ whole genome shotgun (WGS) entry which is preliminary data.</text>
</comment>
<dbReference type="Proteomes" id="UP001630127">
    <property type="component" value="Unassembled WGS sequence"/>
</dbReference>
<proteinExistence type="predicted"/>
<sequence length="103" mass="11550">MGGSERAMTAKGVRIGATKLCKTSKKSQEQSTKALKLYEKKFRKIESHKSKFEGLRTEISGLKLRLSDLMEKLSLQSINSFLSSTAIEDDLLNLCQEAHRLGF</sequence>
<reference evidence="1 2" key="1">
    <citation type="submission" date="2024-11" db="EMBL/GenBank/DDBJ databases">
        <title>A near-complete genome assembly of Cinchona calisaya.</title>
        <authorList>
            <person name="Lian D.C."/>
            <person name="Zhao X.W."/>
            <person name="Wei L."/>
        </authorList>
    </citation>
    <scope>NUCLEOTIDE SEQUENCE [LARGE SCALE GENOMIC DNA]</scope>
    <source>
        <tissue evidence="1">Nenye</tissue>
    </source>
</reference>
<accession>A0ABD3A7W1</accession>
<evidence type="ECO:0000313" key="1">
    <source>
        <dbReference type="EMBL" id="KAL3527834.1"/>
    </source>
</evidence>
<gene>
    <name evidence="1" type="ORF">ACH5RR_012490</name>
</gene>
<dbReference type="EMBL" id="JBJUIK010000005">
    <property type="protein sequence ID" value="KAL3527834.1"/>
    <property type="molecule type" value="Genomic_DNA"/>
</dbReference>